<reference evidence="1" key="1">
    <citation type="submission" date="2014-09" db="EMBL/GenBank/DDBJ databases">
        <authorList>
            <person name="Magalhaes I.L.F."/>
            <person name="Oliveira U."/>
            <person name="Santos F.R."/>
            <person name="Vidigal T.H.D.A."/>
            <person name="Brescovit A.D."/>
            <person name="Santos A.J."/>
        </authorList>
    </citation>
    <scope>NUCLEOTIDE SEQUENCE</scope>
    <source>
        <tissue evidence="1">Shoot tissue taken approximately 20 cm above the soil surface</tissue>
    </source>
</reference>
<reference evidence="1" key="2">
    <citation type="journal article" date="2015" name="Data Brief">
        <title>Shoot transcriptome of the giant reed, Arundo donax.</title>
        <authorList>
            <person name="Barrero R.A."/>
            <person name="Guerrero F.D."/>
            <person name="Moolhuijzen P."/>
            <person name="Goolsby J.A."/>
            <person name="Tidwell J."/>
            <person name="Bellgard S.E."/>
            <person name="Bellgard M.I."/>
        </authorList>
    </citation>
    <scope>NUCLEOTIDE SEQUENCE</scope>
    <source>
        <tissue evidence="1">Shoot tissue taken approximately 20 cm above the soil surface</tissue>
    </source>
</reference>
<proteinExistence type="predicted"/>
<evidence type="ECO:0000313" key="1">
    <source>
        <dbReference type="EMBL" id="JAE10987.1"/>
    </source>
</evidence>
<name>A0A0A9FF68_ARUDO</name>
<dbReference type="EMBL" id="GBRH01186909">
    <property type="protein sequence ID" value="JAE10987.1"/>
    <property type="molecule type" value="Transcribed_RNA"/>
</dbReference>
<protein>
    <submittedName>
        <fullName evidence="1">Uncharacterized protein</fullName>
    </submittedName>
</protein>
<organism evidence="1">
    <name type="scientific">Arundo donax</name>
    <name type="common">Giant reed</name>
    <name type="synonym">Donax arundinaceus</name>
    <dbReference type="NCBI Taxonomy" id="35708"/>
    <lineage>
        <taxon>Eukaryota</taxon>
        <taxon>Viridiplantae</taxon>
        <taxon>Streptophyta</taxon>
        <taxon>Embryophyta</taxon>
        <taxon>Tracheophyta</taxon>
        <taxon>Spermatophyta</taxon>
        <taxon>Magnoliopsida</taxon>
        <taxon>Liliopsida</taxon>
        <taxon>Poales</taxon>
        <taxon>Poaceae</taxon>
        <taxon>PACMAD clade</taxon>
        <taxon>Arundinoideae</taxon>
        <taxon>Arundineae</taxon>
        <taxon>Arundo</taxon>
    </lineage>
</organism>
<accession>A0A0A9FF68</accession>
<sequence length="31" mass="3467">MSLYTKYSMSIQEVSAPLTSLVQKLHSLHSS</sequence>
<dbReference type="AlphaFoldDB" id="A0A0A9FF68"/>